<proteinExistence type="predicted"/>
<evidence type="ECO:0000313" key="2">
    <source>
        <dbReference type="EMBL" id="GKT28582.1"/>
    </source>
</evidence>
<keyword evidence="3" id="KW-1185">Reference proteome</keyword>
<name>A0ABQ5K9N7_9EUKA</name>
<gene>
    <name evidence="2" type="ORF">ADUPG1_004987</name>
</gene>
<comment type="caution">
    <text evidence="2">The sequence shown here is derived from an EMBL/GenBank/DDBJ whole genome shotgun (WGS) entry which is preliminary data.</text>
</comment>
<organism evidence="2 3">
    <name type="scientific">Aduncisulcus paluster</name>
    <dbReference type="NCBI Taxonomy" id="2918883"/>
    <lineage>
        <taxon>Eukaryota</taxon>
        <taxon>Metamonada</taxon>
        <taxon>Carpediemonas-like organisms</taxon>
        <taxon>Aduncisulcus</taxon>
    </lineage>
</organism>
<feature type="non-terminal residue" evidence="2">
    <location>
        <position position="1"/>
    </location>
</feature>
<accession>A0ABQ5K9N7</accession>
<dbReference type="EMBL" id="BQXS01007825">
    <property type="protein sequence ID" value="GKT28582.1"/>
    <property type="molecule type" value="Genomic_DNA"/>
</dbReference>
<evidence type="ECO:0000313" key="3">
    <source>
        <dbReference type="Proteomes" id="UP001057375"/>
    </source>
</evidence>
<protein>
    <submittedName>
        <fullName evidence="2">Uncharacterized protein</fullName>
    </submittedName>
</protein>
<sequence length="145" mass="16615">VHSKPALNIIISSEPCCHIDNFILWLNGMDEEERHTLFREREREQARTRMSRGQRSQAVAVSSILDHIGEEERGFDSESFTRLPSECFEDVDIEVPLDTPPAWYSIVSSLRHHQHDLAEISESETTHCTDTLSDDSHPVVMSQDL</sequence>
<dbReference type="Proteomes" id="UP001057375">
    <property type="component" value="Unassembled WGS sequence"/>
</dbReference>
<reference evidence="2" key="1">
    <citation type="submission" date="2022-03" db="EMBL/GenBank/DDBJ databases">
        <title>Draft genome sequence of Aduncisulcus paluster, a free-living microaerophilic Fornicata.</title>
        <authorList>
            <person name="Yuyama I."/>
            <person name="Kume K."/>
            <person name="Tamura T."/>
            <person name="Inagaki Y."/>
            <person name="Hashimoto T."/>
        </authorList>
    </citation>
    <scope>NUCLEOTIDE SEQUENCE</scope>
    <source>
        <strain evidence="2">NY0171</strain>
    </source>
</reference>
<evidence type="ECO:0000256" key="1">
    <source>
        <dbReference type="SAM" id="MobiDB-lite"/>
    </source>
</evidence>
<feature type="region of interest" description="Disordered" evidence="1">
    <location>
        <begin position="123"/>
        <end position="145"/>
    </location>
</feature>